<comment type="subcellular location">
    <subcellularLocation>
        <location evidence="1">Cell membrane</location>
    </subcellularLocation>
</comment>
<evidence type="ECO:0000259" key="9">
    <source>
        <dbReference type="Pfam" id="PF18967"/>
    </source>
</evidence>
<keyword evidence="11" id="KW-1185">Reference proteome</keyword>
<feature type="domain" description="Pycsar effector protein" evidence="9">
    <location>
        <begin position="15"/>
        <end position="182"/>
    </location>
</feature>
<dbReference type="Proteomes" id="UP000063781">
    <property type="component" value="Chromosome"/>
</dbReference>
<dbReference type="GO" id="GO:0000166">
    <property type="term" value="F:nucleotide binding"/>
    <property type="evidence" value="ECO:0007669"/>
    <property type="project" value="UniProtKB-KW"/>
</dbReference>
<keyword evidence="4" id="KW-0547">Nucleotide-binding</keyword>
<evidence type="ECO:0000256" key="1">
    <source>
        <dbReference type="ARBA" id="ARBA00004236"/>
    </source>
</evidence>
<dbReference type="EMBL" id="CP013213">
    <property type="protein sequence ID" value="AMC94273.1"/>
    <property type="molecule type" value="Genomic_DNA"/>
</dbReference>
<dbReference type="KEGG" id="erl:AOC36_09880"/>
<protein>
    <recommendedName>
        <fullName evidence="9">Pycsar effector protein domain-containing protein</fullName>
    </recommendedName>
</protein>
<sequence length="186" mass="21233">MESSKHAITKEEAVDILDRTIGFVQNCDNKTSILLAVFAGLFTIVFSTECPSIIQEITIESLKLNSVMHFIFFILGLLSVLFIMVGIITLIFVLIPKVEGKDIKGLEFEQKSKIFFGGIVMFESYDKYKDSLLHMTEEEYMNHIVSQIYINSIICSKKYRKYTIGMRCSLVGFALFFICLTFGLFI</sequence>
<evidence type="ECO:0000256" key="7">
    <source>
        <dbReference type="ARBA" id="ARBA00023136"/>
    </source>
</evidence>
<evidence type="ECO:0000256" key="5">
    <source>
        <dbReference type="ARBA" id="ARBA00022989"/>
    </source>
</evidence>
<name>A0A109UHH1_9FIRM</name>
<keyword evidence="3 8" id="KW-0812">Transmembrane</keyword>
<evidence type="ECO:0000256" key="6">
    <source>
        <dbReference type="ARBA" id="ARBA00023118"/>
    </source>
</evidence>
<feature type="transmembrane region" description="Helical" evidence="8">
    <location>
        <begin position="66"/>
        <end position="95"/>
    </location>
</feature>
<evidence type="ECO:0000256" key="3">
    <source>
        <dbReference type="ARBA" id="ARBA00022692"/>
    </source>
</evidence>
<dbReference type="InterPro" id="IPR043760">
    <property type="entry name" value="PycTM_dom"/>
</dbReference>
<dbReference type="AlphaFoldDB" id="A0A109UHH1"/>
<keyword evidence="6" id="KW-0051">Antiviral defense</keyword>
<evidence type="ECO:0000313" key="11">
    <source>
        <dbReference type="Proteomes" id="UP000063781"/>
    </source>
</evidence>
<dbReference type="Pfam" id="PF18967">
    <property type="entry name" value="PycTM"/>
    <property type="match status" value="1"/>
</dbReference>
<accession>A0A109UHH1</accession>
<keyword evidence="5 8" id="KW-1133">Transmembrane helix</keyword>
<evidence type="ECO:0000256" key="8">
    <source>
        <dbReference type="SAM" id="Phobius"/>
    </source>
</evidence>
<feature type="transmembrane region" description="Helical" evidence="8">
    <location>
        <begin position="164"/>
        <end position="185"/>
    </location>
</feature>
<evidence type="ECO:0000256" key="2">
    <source>
        <dbReference type="ARBA" id="ARBA00022475"/>
    </source>
</evidence>
<keyword evidence="7 8" id="KW-0472">Membrane</keyword>
<feature type="transmembrane region" description="Helical" evidence="8">
    <location>
        <begin position="33"/>
        <end position="54"/>
    </location>
</feature>
<proteinExistence type="predicted"/>
<organism evidence="10 11">
    <name type="scientific">Erysipelothrix larvae</name>
    <dbReference type="NCBI Taxonomy" id="1514105"/>
    <lineage>
        <taxon>Bacteria</taxon>
        <taxon>Bacillati</taxon>
        <taxon>Bacillota</taxon>
        <taxon>Erysipelotrichia</taxon>
        <taxon>Erysipelotrichales</taxon>
        <taxon>Erysipelotrichaceae</taxon>
        <taxon>Erysipelothrix</taxon>
    </lineage>
</organism>
<evidence type="ECO:0000313" key="10">
    <source>
        <dbReference type="EMBL" id="AMC94273.1"/>
    </source>
</evidence>
<reference evidence="10 11" key="1">
    <citation type="submission" date="2015-10" db="EMBL/GenBank/DDBJ databases">
        <title>Erysipelothrix larvae sp. LV19 isolated from the larval gut of the rhinoceros beetle, Trypoxylus dichotomus.</title>
        <authorList>
            <person name="Lim S."/>
            <person name="Kim B.-C."/>
        </authorList>
    </citation>
    <scope>NUCLEOTIDE SEQUENCE [LARGE SCALE GENOMIC DNA]</scope>
    <source>
        <strain evidence="10 11">LV19</strain>
    </source>
</reference>
<evidence type="ECO:0000256" key="4">
    <source>
        <dbReference type="ARBA" id="ARBA00022741"/>
    </source>
</evidence>
<dbReference type="GO" id="GO:0051607">
    <property type="term" value="P:defense response to virus"/>
    <property type="evidence" value="ECO:0007669"/>
    <property type="project" value="UniProtKB-KW"/>
</dbReference>
<dbReference type="GO" id="GO:0005886">
    <property type="term" value="C:plasma membrane"/>
    <property type="evidence" value="ECO:0007669"/>
    <property type="project" value="UniProtKB-SubCell"/>
</dbReference>
<gene>
    <name evidence="10" type="ORF">AOC36_09880</name>
</gene>
<keyword evidence="2" id="KW-1003">Cell membrane</keyword>